<feature type="domain" description="Luciferase-like" evidence="7">
    <location>
        <begin position="26"/>
        <end position="390"/>
    </location>
</feature>
<dbReference type="PANTHER" id="PTHR30011:SF16">
    <property type="entry name" value="C2H2 FINGER DOMAIN TRANSCRIPTION FACTOR (EUROFUNG)-RELATED"/>
    <property type="match status" value="1"/>
</dbReference>
<evidence type="ECO:0000313" key="8">
    <source>
        <dbReference type="EMBL" id="SAL59821.1"/>
    </source>
</evidence>
<keyword evidence="3" id="KW-0560">Oxidoreductase</keyword>
<dbReference type="InterPro" id="IPR011251">
    <property type="entry name" value="Luciferase-like_dom"/>
</dbReference>
<keyword evidence="4 8" id="KW-0503">Monooxygenase</keyword>
<evidence type="ECO:0000256" key="3">
    <source>
        <dbReference type="ARBA" id="ARBA00023002"/>
    </source>
</evidence>
<dbReference type="PIRSF" id="PIRSF000337">
    <property type="entry name" value="NTA_MOA"/>
    <property type="match status" value="1"/>
</dbReference>
<sequence length="437" mass="47810">MMNADNKMRLGLSMLGHGYHFSAWMHPDSALHGPTSIDYFLSLTRIAERGLFDMVFMADALYFPMTKMPEGVFGRRGDGTGLEPLTLLSALAPQTSNIGLVATASTTFSEPFHIARMFGSLDQISGGRAGWNVVTSNDDDEARNFSAGQILEKALRYARAEEFVDVVTGLWDSFDSDTFVADRSTGVYFRPDGVRSLNHAGKFFSVNGPLNVRKSPQGRPIIFQAGSSEAGQALAARSADVVYTLQTSLAEAKQYYAELKRKVIAHGREADSVKVMPGVVPIVSDTLRLAKIKYDGLRKLVDPLLGLEYLLYYFGDLSALPLDNPIPELREDRSTNSRGLALLQMARRDRLSIRDLLQTVSVGNAHHVVVGTPAMIADVLEQWFVEGGADGFNILPAVSPAGLSDFVDLVVPELQRRGLFRTSYAGTTLRANLGLVR</sequence>
<proteinExistence type="inferred from homology"/>
<keyword evidence="1 6" id="KW-0285">Flavoprotein</keyword>
<keyword evidence="9" id="KW-1185">Reference proteome</keyword>
<evidence type="ECO:0000313" key="9">
    <source>
        <dbReference type="Proteomes" id="UP000054977"/>
    </source>
</evidence>
<name>A0A158IUW4_9BURK</name>
<feature type="binding site" evidence="6">
    <location>
        <position position="228"/>
    </location>
    <ligand>
        <name>FMN</name>
        <dbReference type="ChEBI" id="CHEBI:58210"/>
    </ligand>
</feature>
<accession>A0A158IUW4</accession>
<dbReference type="STRING" id="326474.AWB65_05377"/>
<dbReference type="GO" id="GO:0004497">
    <property type="term" value="F:monooxygenase activity"/>
    <property type="evidence" value="ECO:0007669"/>
    <property type="project" value="UniProtKB-KW"/>
</dbReference>
<evidence type="ECO:0000259" key="7">
    <source>
        <dbReference type="Pfam" id="PF00296"/>
    </source>
</evidence>
<dbReference type="AlphaFoldDB" id="A0A158IUW4"/>
<dbReference type="OrthoDB" id="4505903at2"/>
<dbReference type="InterPro" id="IPR051260">
    <property type="entry name" value="Diverse_substr_monoxygenases"/>
</dbReference>
<evidence type="ECO:0000256" key="6">
    <source>
        <dbReference type="PIRSR" id="PIRSR000337-1"/>
    </source>
</evidence>
<dbReference type="Proteomes" id="UP000054977">
    <property type="component" value="Unassembled WGS sequence"/>
</dbReference>
<feature type="binding site" evidence="6">
    <location>
        <position position="157"/>
    </location>
    <ligand>
        <name>FMN</name>
        <dbReference type="ChEBI" id="CHEBI:58210"/>
    </ligand>
</feature>
<feature type="binding site" evidence="6">
    <location>
        <position position="227"/>
    </location>
    <ligand>
        <name>FMN</name>
        <dbReference type="ChEBI" id="CHEBI:58210"/>
    </ligand>
</feature>
<dbReference type="CDD" id="cd01095">
    <property type="entry name" value="Nitrilotriacetate_monoxgenase"/>
    <property type="match status" value="1"/>
</dbReference>
<evidence type="ECO:0000256" key="4">
    <source>
        <dbReference type="ARBA" id="ARBA00023033"/>
    </source>
</evidence>
<dbReference type="PANTHER" id="PTHR30011">
    <property type="entry name" value="ALKANESULFONATE MONOOXYGENASE-RELATED"/>
    <property type="match status" value="1"/>
</dbReference>
<protein>
    <submittedName>
        <fullName evidence="8">Monooxygenase</fullName>
    </submittedName>
</protein>
<evidence type="ECO:0000256" key="1">
    <source>
        <dbReference type="ARBA" id="ARBA00022630"/>
    </source>
</evidence>
<gene>
    <name evidence="8" type="ORF">AWB65_05377</name>
</gene>
<comment type="similarity">
    <text evidence="5">Belongs to the NtaA/SnaA/DszA monooxygenase family.</text>
</comment>
<dbReference type="Pfam" id="PF00296">
    <property type="entry name" value="Bac_luciferase"/>
    <property type="match status" value="1"/>
</dbReference>
<dbReference type="InterPro" id="IPR036661">
    <property type="entry name" value="Luciferase-like_sf"/>
</dbReference>
<keyword evidence="2 6" id="KW-0288">FMN</keyword>
<dbReference type="InterPro" id="IPR016215">
    <property type="entry name" value="NTA_MOA"/>
</dbReference>
<evidence type="ECO:0000256" key="5">
    <source>
        <dbReference type="ARBA" id="ARBA00033748"/>
    </source>
</evidence>
<dbReference type="GO" id="GO:0016705">
    <property type="term" value="F:oxidoreductase activity, acting on paired donors, with incorporation or reduction of molecular oxygen"/>
    <property type="evidence" value="ECO:0007669"/>
    <property type="project" value="InterPro"/>
</dbReference>
<dbReference type="Gene3D" id="3.20.20.30">
    <property type="entry name" value="Luciferase-like domain"/>
    <property type="match status" value="1"/>
</dbReference>
<dbReference type="SUPFAM" id="SSF51679">
    <property type="entry name" value="Bacterial luciferase-like"/>
    <property type="match status" value="1"/>
</dbReference>
<reference evidence="8" key="1">
    <citation type="submission" date="2016-01" db="EMBL/GenBank/DDBJ databases">
        <authorList>
            <person name="Peeters C."/>
        </authorList>
    </citation>
    <scope>NUCLEOTIDE SEQUENCE [LARGE SCALE GENOMIC DNA]</scope>
    <source>
        <strain evidence="8">LMG 22934</strain>
    </source>
</reference>
<feature type="binding site" evidence="6">
    <location>
        <position position="59"/>
    </location>
    <ligand>
        <name>FMN</name>
        <dbReference type="ChEBI" id="CHEBI:58210"/>
    </ligand>
</feature>
<comment type="caution">
    <text evidence="8">The sequence shown here is derived from an EMBL/GenBank/DDBJ whole genome shotgun (WGS) entry which is preliminary data.</text>
</comment>
<feature type="binding site" evidence="6">
    <location>
        <position position="103"/>
    </location>
    <ligand>
        <name>FMN</name>
        <dbReference type="ChEBI" id="CHEBI:58210"/>
    </ligand>
</feature>
<organism evidence="8 9">
    <name type="scientific">Caballeronia humi</name>
    <dbReference type="NCBI Taxonomy" id="326474"/>
    <lineage>
        <taxon>Bacteria</taxon>
        <taxon>Pseudomonadati</taxon>
        <taxon>Pseudomonadota</taxon>
        <taxon>Betaproteobacteria</taxon>
        <taxon>Burkholderiales</taxon>
        <taxon>Burkholderiaceae</taxon>
        <taxon>Caballeronia</taxon>
    </lineage>
</organism>
<dbReference type="RefSeq" id="WP_087670048.1">
    <property type="nucleotide sequence ID" value="NZ_FCNW02000043.1"/>
</dbReference>
<dbReference type="EMBL" id="FCNW02000043">
    <property type="protein sequence ID" value="SAL59821.1"/>
    <property type="molecule type" value="Genomic_DNA"/>
</dbReference>
<dbReference type="NCBIfam" id="TIGR03860">
    <property type="entry name" value="FMN_nitrolo"/>
    <property type="match status" value="1"/>
</dbReference>
<evidence type="ECO:0000256" key="2">
    <source>
        <dbReference type="ARBA" id="ARBA00022643"/>
    </source>
</evidence>